<evidence type="ECO:0000313" key="3">
    <source>
        <dbReference type="EnsemblPlants" id="PNT77169"/>
    </source>
</evidence>
<dbReference type="AlphaFoldDB" id="A0A2K2DSB0"/>
<feature type="compositionally biased region" description="Polar residues" evidence="1">
    <location>
        <begin position="120"/>
        <end position="129"/>
    </location>
</feature>
<dbReference type="OrthoDB" id="658739at2759"/>
<dbReference type="EMBL" id="CM000880">
    <property type="protein sequence ID" value="PNT77169.1"/>
    <property type="molecule type" value="Genomic_DNA"/>
</dbReference>
<gene>
    <name evidence="2" type="ORF">BRADI_1g58712v3</name>
</gene>
<protein>
    <submittedName>
        <fullName evidence="2 3">Uncharacterized protein</fullName>
    </submittedName>
</protein>
<evidence type="ECO:0000313" key="4">
    <source>
        <dbReference type="Proteomes" id="UP000008810"/>
    </source>
</evidence>
<evidence type="ECO:0000313" key="2">
    <source>
        <dbReference type="EMBL" id="PNT77169.1"/>
    </source>
</evidence>
<keyword evidence="4" id="KW-1185">Reference proteome</keyword>
<dbReference type="InParanoid" id="A0A2K2DSB0"/>
<organism evidence="2">
    <name type="scientific">Brachypodium distachyon</name>
    <name type="common">Purple false brome</name>
    <name type="synonym">Trachynia distachya</name>
    <dbReference type="NCBI Taxonomy" id="15368"/>
    <lineage>
        <taxon>Eukaryota</taxon>
        <taxon>Viridiplantae</taxon>
        <taxon>Streptophyta</taxon>
        <taxon>Embryophyta</taxon>
        <taxon>Tracheophyta</taxon>
        <taxon>Spermatophyta</taxon>
        <taxon>Magnoliopsida</taxon>
        <taxon>Liliopsida</taxon>
        <taxon>Poales</taxon>
        <taxon>Poaceae</taxon>
        <taxon>BOP clade</taxon>
        <taxon>Pooideae</taxon>
        <taxon>Stipodae</taxon>
        <taxon>Brachypodieae</taxon>
        <taxon>Brachypodium</taxon>
    </lineage>
</organism>
<reference evidence="3" key="3">
    <citation type="submission" date="2018-08" db="UniProtKB">
        <authorList>
            <consortium name="EnsemblPlants"/>
        </authorList>
    </citation>
    <scope>IDENTIFICATION</scope>
    <source>
        <strain evidence="3">cv. Bd21</strain>
    </source>
</reference>
<reference evidence="2" key="2">
    <citation type="submission" date="2017-06" db="EMBL/GenBank/DDBJ databases">
        <title>WGS assembly of Brachypodium distachyon.</title>
        <authorList>
            <consortium name="The International Brachypodium Initiative"/>
            <person name="Lucas S."/>
            <person name="Harmon-Smith M."/>
            <person name="Lail K."/>
            <person name="Tice H."/>
            <person name="Grimwood J."/>
            <person name="Bruce D."/>
            <person name="Barry K."/>
            <person name="Shu S."/>
            <person name="Lindquist E."/>
            <person name="Wang M."/>
            <person name="Pitluck S."/>
            <person name="Vogel J.P."/>
            <person name="Garvin D.F."/>
            <person name="Mockler T.C."/>
            <person name="Schmutz J."/>
            <person name="Rokhsar D."/>
            <person name="Bevan M.W."/>
        </authorList>
    </citation>
    <scope>NUCLEOTIDE SEQUENCE</scope>
    <source>
        <strain evidence="2">Bd21</strain>
    </source>
</reference>
<proteinExistence type="predicted"/>
<dbReference type="Proteomes" id="UP000008810">
    <property type="component" value="Chromosome 1"/>
</dbReference>
<name>A0A2K2DSB0_BRADI</name>
<reference evidence="2 3" key="1">
    <citation type="journal article" date="2010" name="Nature">
        <title>Genome sequencing and analysis of the model grass Brachypodium distachyon.</title>
        <authorList>
            <consortium name="International Brachypodium Initiative"/>
        </authorList>
    </citation>
    <scope>NUCLEOTIDE SEQUENCE [LARGE SCALE GENOMIC DNA]</scope>
    <source>
        <strain evidence="2 3">Bd21</strain>
    </source>
</reference>
<feature type="compositionally biased region" description="Basic residues" evidence="1">
    <location>
        <begin position="79"/>
        <end position="88"/>
    </location>
</feature>
<feature type="region of interest" description="Disordered" evidence="1">
    <location>
        <begin position="142"/>
        <end position="204"/>
    </location>
</feature>
<feature type="compositionally biased region" description="Polar residues" evidence="1">
    <location>
        <begin position="160"/>
        <end position="181"/>
    </location>
</feature>
<feature type="region of interest" description="Disordered" evidence="1">
    <location>
        <begin position="70"/>
        <end position="129"/>
    </location>
</feature>
<dbReference type="EnsemblPlants" id="PNT77169">
    <property type="protein sequence ID" value="PNT77169"/>
    <property type="gene ID" value="BRADI_1g58712v3"/>
</dbReference>
<evidence type="ECO:0000256" key="1">
    <source>
        <dbReference type="SAM" id="MobiDB-lite"/>
    </source>
</evidence>
<accession>A0A2K2DSB0</accession>
<sequence>MYPSQSTSGSRQHAAQLTQDLQAEFAAYGRSLLTGPLLLPREPHRSWLRRMEEKLRSVYTAITCTRTSDVVHHQASVRPPRHSTHQQRPRQQEAPHPRHHPHPRLPEQSTPMPPPPEQAEGSSWHQPQSSFDYWHQQQPSFEAGGSAWHQHQPSFEAGGSSWQHQQSPRMNFEFSPQTQPQGMAGPRHRHPRNAVPDVVPDIWM</sequence>
<dbReference type="Gramene" id="PNT77169">
    <property type="protein sequence ID" value="PNT77169"/>
    <property type="gene ID" value="BRADI_1g58712v3"/>
</dbReference>